<dbReference type="Proteomes" id="UP001501752">
    <property type="component" value="Unassembled WGS sequence"/>
</dbReference>
<evidence type="ECO:0000256" key="6">
    <source>
        <dbReference type="PROSITE-ProRule" id="PRU01091"/>
    </source>
</evidence>
<feature type="domain" description="OmpR/PhoB-type" evidence="8">
    <location>
        <begin position="17"/>
        <end position="114"/>
    </location>
</feature>
<comment type="caution">
    <text evidence="9">The sequence shown here is derived from an EMBL/GenBank/DDBJ whole genome shotgun (WGS) entry which is preliminary data.</text>
</comment>
<dbReference type="InterPro" id="IPR011990">
    <property type="entry name" value="TPR-like_helical_dom_sf"/>
</dbReference>
<evidence type="ECO:0000256" key="3">
    <source>
        <dbReference type="ARBA" id="ARBA00023015"/>
    </source>
</evidence>
<evidence type="ECO:0000313" key="9">
    <source>
        <dbReference type="EMBL" id="GAA4863965.1"/>
    </source>
</evidence>
<dbReference type="PANTHER" id="PTHR35807:SF1">
    <property type="entry name" value="TRANSCRIPTIONAL REGULATOR REDD"/>
    <property type="match status" value="1"/>
</dbReference>
<keyword evidence="10" id="KW-1185">Reference proteome</keyword>
<evidence type="ECO:0000256" key="4">
    <source>
        <dbReference type="ARBA" id="ARBA00023125"/>
    </source>
</evidence>
<dbReference type="Gene3D" id="1.25.40.10">
    <property type="entry name" value="Tetratricopeptide repeat domain"/>
    <property type="match status" value="1"/>
</dbReference>
<dbReference type="InterPro" id="IPR036388">
    <property type="entry name" value="WH-like_DNA-bd_sf"/>
</dbReference>
<dbReference type="InterPro" id="IPR016032">
    <property type="entry name" value="Sig_transdc_resp-reg_C-effctor"/>
</dbReference>
<protein>
    <recommendedName>
        <fullName evidence="8">OmpR/PhoB-type domain-containing protein</fullName>
    </recommendedName>
</protein>
<dbReference type="SUPFAM" id="SSF48452">
    <property type="entry name" value="TPR-like"/>
    <property type="match status" value="1"/>
</dbReference>
<feature type="DNA-binding region" description="OmpR/PhoB-type" evidence="6">
    <location>
        <begin position="17"/>
        <end position="114"/>
    </location>
</feature>
<sequence>MTVLSDLPAPAATAAGPAGPEQHRTTRLGLLGPLRLCRQGTEIAVPAPKHRALLALLAINANRPVQVDRIIGELWQDREPKTARKTLQGYVWRLRTLLGPGALHTTGNGYELRAAADAIDAVRFGMLAERGRAELLAGRPEQAARLLRPALGLWRGPALADVPVAPGAYAYASRLEEERLTATEWLIEAELALGRHAEAVPVLRELVVGQPLREGLRAQLMLALFRSGRQAEALAEYGELRALLREEQGLDPGRAVSELQARILAGDAGLENG</sequence>
<evidence type="ECO:0000256" key="7">
    <source>
        <dbReference type="SAM" id="MobiDB-lite"/>
    </source>
</evidence>
<dbReference type="SMART" id="SM00862">
    <property type="entry name" value="Trans_reg_C"/>
    <property type="match status" value="1"/>
</dbReference>
<gene>
    <name evidence="9" type="ORF">GCM10023235_47780</name>
</gene>
<keyword evidence="2" id="KW-0902">Two-component regulatory system</keyword>
<keyword evidence="3" id="KW-0805">Transcription regulation</keyword>
<dbReference type="SUPFAM" id="SSF46894">
    <property type="entry name" value="C-terminal effector domain of the bipartite response regulators"/>
    <property type="match status" value="1"/>
</dbReference>
<dbReference type="RefSeq" id="WP_345698910.1">
    <property type="nucleotide sequence ID" value="NZ_BAABIS010000001.1"/>
</dbReference>
<reference evidence="10" key="1">
    <citation type="journal article" date="2019" name="Int. J. Syst. Evol. Microbiol.">
        <title>The Global Catalogue of Microorganisms (GCM) 10K type strain sequencing project: providing services to taxonomists for standard genome sequencing and annotation.</title>
        <authorList>
            <consortium name="The Broad Institute Genomics Platform"/>
            <consortium name="The Broad Institute Genome Sequencing Center for Infectious Disease"/>
            <person name="Wu L."/>
            <person name="Ma J."/>
        </authorList>
    </citation>
    <scope>NUCLEOTIDE SEQUENCE [LARGE SCALE GENOMIC DNA]</scope>
    <source>
        <strain evidence="10">JCM 13006</strain>
    </source>
</reference>
<comment type="similarity">
    <text evidence="1">Belongs to the AfsR/DnrI/RedD regulatory family.</text>
</comment>
<dbReference type="InterPro" id="IPR005158">
    <property type="entry name" value="BTAD"/>
</dbReference>
<evidence type="ECO:0000256" key="2">
    <source>
        <dbReference type="ARBA" id="ARBA00023012"/>
    </source>
</evidence>
<keyword evidence="4 6" id="KW-0238">DNA-binding</keyword>
<organism evidence="9 10">
    <name type="scientific">Kitasatospora terrestris</name>
    <dbReference type="NCBI Taxonomy" id="258051"/>
    <lineage>
        <taxon>Bacteria</taxon>
        <taxon>Bacillati</taxon>
        <taxon>Actinomycetota</taxon>
        <taxon>Actinomycetes</taxon>
        <taxon>Kitasatosporales</taxon>
        <taxon>Streptomycetaceae</taxon>
        <taxon>Kitasatospora</taxon>
    </lineage>
</organism>
<evidence type="ECO:0000313" key="10">
    <source>
        <dbReference type="Proteomes" id="UP001501752"/>
    </source>
</evidence>
<evidence type="ECO:0000256" key="5">
    <source>
        <dbReference type="ARBA" id="ARBA00023163"/>
    </source>
</evidence>
<dbReference type="SMART" id="SM01043">
    <property type="entry name" value="BTAD"/>
    <property type="match status" value="1"/>
</dbReference>
<name>A0ABP9DZQ8_9ACTN</name>
<evidence type="ECO:0000259" key="8">
    <source>
        <dbReference type="PROSITE" id="PS51755"/>
    </source>
</evidence>
<dbReference type="Gene3D" id="1.10.10.10">
    <property type="entry name" value="Winged helix-like DNA-binding domain superfamily/Winged helix DNA-binding domain"/>
    <property type="match status" value="1"/>
</dbReference>
<feature type="region of interest" description="Disordered" evidence="7">
    <location>
        <begin position="1"/>
        <end position="23"/>
    </location>
</feature>
<feature type="compositionally biased region" description="Low complexity" evidence="7">
    <location>
        <begin position="8"/>
        <end position="20"/>
    </location>
</feature>
<dbReference type="PROSITE" id="PS51755">
    <property type="entry name" value="OMPR_PHOB"/>
    <property type="match status" value="1"/>
</dbReference>
<dbReference type="Pfam" id="PF03704">
    <property type="entry name" value="BTAD"/>
    <property type="match status" value="1"/>
</dbReference>
<accession>A0ABP9DZQ8</accession>
<keyword evidence="5" id="KW-0804">Transcription</keyword>
<dbReference type="InterPro" id="IPR051677">
    <property type="entry name" value="AfsR-DnrI-RedD_regulator"/>
</dbReference>
<dbReference type="EMBL" id="BAABIS010000001">
    <property type="protein sequence ID" value="GAA4863965.1"/>
    <property type="molecule type" value="Genomic_DNA"/>
</dbReference>
<evidence type="ECO:0000256" key="1">
    <source>
        <dbReference type="ARBA" id="ARBA00005820"/>
    </source>
</evidence>
<proteinExistence type="inferred from homology"/>
<dbReference type="InterPro" id="IPR001867">
    <property type="entry name" value="OmpR/PhoB-type_DNA-bd"/>
</dbReference>
<dbReference type="Pfam" id="PF00486">
    <property type="entry name" value="Trans_reg_C"/>
    <property type="match status" value="1"/>
</dbReference>
<dbReference type="PANTHER" id="PTHR35807">
    <property type="entry name" value="TRANSCRIPTIONAL REGULATOR REDD-RELATED"/>
    <property type="match status" value="1"/>
</dbReference>
<dbReference type="CDD" id="cd15831">
    <property type="entry name" value="BTAD"/>
    <property type="match status" value="1"/>
</dbReference>